<dbReference type="Pfam" id="PF22124">
    <property type="entry name" value="Glyco_hydro_95_cat"/>
    <property type="match status" value="1"/>
</dbReference>
<dbReference type="EMBL" id="JACXIY010000044">
    <property type="protein sequence ID" value="MBD2872291.1"/>
    <property type="molecule type" value="Genomic_DNA"/>
</dbReference>
<dbReference type="Proteomes" id="UP000632125">
    <property type="component" value="Unassembled WGS sequence"/>
</dbReference>
<dbReference type="AlphaFoldDB" id="A0A927CUW6"/>
<accession>A0A927CUW6</accession>
<gene>
    <name evidence="2" type="ORF">IDH41_27270</name>
</gene>
<dbReference type="Gene3D" id="2.60.40.1180">
    <property type="entry name" value="Golgi alpha-mannosidase II"/>
    <property type="match status" value="1"/>
</dbReference>
<evidence type="ECO:0000313" key="2">
    <source>
        <dbReference type="EMBL" id="MBD2872291.1"/>
    </source>
</evidence>
<dbReference type="PANTHER" id="PTHR31084">
    <property type="entry name" value="ALPHA-L-FUCOSIDASE 2"/>
    <property type="match status" value="1"/>
</dbReference>
<protein>
    <submittedName>
        <fullName evidence="2">Glycoside hydrolase</fullName>
    </submittedName>
</protein>
<organism evidence="2 3">
    <name type="scientific">Paenibacillus arenilitoris</name>
    <dbReference type="NCBI Taxonomy" id="2772299"/>
    <lineage>
        <taxon>Bacteria</taxon>
        <taxon>Bacillati</taxon>
        <taxon>Bacillota</taxon>
        <taxon>Bacilli</taxon>
        <taxon>Bacillales</taxon>
        <taxon>Paenibacillaceae</taxon>
        <taxon>Paenibacillus</taxon>
    </lineage>
</organism>
<dbReference type="InterPro" id="IPR012341">
    <property type="entry name" value="6hp_glycosidase-like_sf"/>
</dbReference>
<dbReference type="InterPro" id="IPR054363">
    <property type="entry name" value="GH95_cat"/>
</dbReference>
<reference evidence="2" key="1">
    <citation type="submission" date="2020-09" db="EMBL/GenBank/DDBJ databases">
        <title>A novel bacterium of genus Paenibacillus, isolated from South China Sea.</title>
        <authorList>
            <person name="Huang H."/>
            <person name="Mo K."/>
            <person name="Hu Y."/>
        </authorList>
    </citation>
    <scope>NUCLEOTIDE SEQUENCE</scope>
    <source>
        <strain evidence="2">IB182493</strain>
    </source>
</reference>
<evidence type="ECO:0000259" key="1">
    <source>
        <dbReference type="Pfam" id="PF22124"/>
    </source>
</evidence>
<comment type="caution">
    <text evidence="2">The sequence shown here is derived from an EMBL/GenBank/DDBJ whole genome shotgun (WGS) entry which is preliminary data.</text>
</comment>
<dbReference type="RefSeq" id="WP_190866841.1">
    <property type="nucleotide sequence ID" value="NZ_JACXIY010000044.1"/>
</dbReference>
<sequence length="848" mass="95775">MNYRELVSRGDLHYEHTVKRSEGGLPIGNGRMGSLLWTSPSAVKLQVNRVDVYANDRSTNSFNQRHLDYAYACGFVDIDFVDYGDDAFQDGSVRQHLSLYDATAAIRGSGVGLEAFAYDHSDVFAFKVEDGRKSPQGINIKLKMLRPAEVATKNHTAVSKLVMHKDVMILIQEFREGSYYCSSAVAVGISGREGVIRMNDELGGRAPVADFRVNKVLGQPNETEMRLCVKPETGSFEIFVASSAAFDENEDVAASAVKQLEAARNAGYDRLLQEHQLWWNEFWQKSYIRLSSEDGSAELVEKHYTYYVYLMASNSRGGKYPPNFGGMLLSPRGDFRHWGAMQWWSNLRLYYNAVPATGHYELMQPYFDMYSGMYDSCAKAAEQQWGSKGIYIPETVWFNGVEELPETIAAEMRELYLLRKPWEERSELFKQYAHNKHPHESRWNWKGREEWMDGSLVYSDKGWGPFGSTTHMFWNIAGIAYHYWNYYEFTRDRTWLKDRAYPMIKGAAEFLRHYPHLRMEDDGKYHMHNTISGEKYIGGKDTIQVMSALHGIFPVLLKAASILDADQDMRPLWEAFYRNLAPLPRSDHPEAIYRTKENEDPVWVGAIGRVLDDRQDIATDPMRDFILCSLETASENPDWFKTGKATLAYQQEMLGGDWGRAATEMSSVAVMLAGMGEAEGFKQAVLAQLECVNADREYCYYADTGKINYYDNRLTVREGVNAISAQRLGNAAHGLQLALCQSGPGAPGKEPVINVFPAVPGGWDAEFSLWCHGGFKVTSAIRKGVIATLSIVSTLGGICRLRNPWGERQVSVKQGDRESQICSGSWFEFETAAGEAFTLVEMKSEAEG</sequence>
<dbReference type="GO" id="GO:0004560">
    <property type="term" value="F:alpha-L-fucosidase activity"/>
    <property type="evidence" value="ECO:0007669"/>
    <property type="project" value="TreeGrafter"/>
</dbReference>
<keyword evidence="2" id="KW-0378">Hydrolase</keyword>
<keyword evidence="3" id="KW-1185">Reference proteome</keyword>
<dbReference type="SUPFAM" id="SSF48208">
    <property type="entry name" value="Six-hairpin glycosidases"/>
    <property type="match status" value="1"/>
</dbReference>
<dbReference type="PANTHER" id="PTHR31084:SF0">
    <property type="entry name" value="ALPHA-L-FUCOSIDASE 2"/>
    <property type="match status" value="1"/>
</dbReference>
<dbReference type="GO" id="GO:0005975">
    <property type="term" value="P:carbohydrate metabolic process"/>
    <property type="evidence" value="ECO:0007669"/>
    <property type="project" value="InterPro"/>
</dbReference>
<feature type="domain" description="Glycosyl hydrolase family 95 catalytic" evidence="1">
    <location>
        <begin position="468"/>
        <end position="583"/>
    </location>
</feature>
<dbReference type="InterPro" id="IPR013780">
    <property type="entry name" value="Glyco_hydro_b"/>
</dbReference>
<dbReference type="InterPro" id="IPR008928">
    <property type="entry name" value="6-hairpin_glycosidase_sf"/>
</dbReference>
<dbReference type="Gene3D" id="1.50.10.10">
    <property type="match status" value="1"/>
</dbReference>
<proteinExistence type="predicted"/>
<name>A0A927CUW6_9BACL</name>
<evidence type="ECO:0000313" key="3">
    <source>
        <dbReference type="Proteomes" id="UP000632125"/>
    </source>
</evidence>